<evidence type="ECO:0000256" key="6">
    <source>
        <dbReference type="ARBA" id="ARBA00022989"/>
    </source>
</evidence>
<evidence type="ECO:0000256" key="7">
    <source>
        <dbReference type="ARBA" id="ARBA00023136"/>
    </source>
</evidence>
<comment type="caution">
    <text evidence="9">The sequence shown here is derived from an EMBL/GenBank/DDBJ whole genome shotgun (WGS) entry which is preliminary data.</text>
</comment>
<evidence type="ECO:0000256" key="2">
    <source>
        <dbReference type="ARBA" id="ARBA00010735"/>
    </source>
</evidence>
<dbReference type="Pfam" id="PF03591">
    <property type="entry name" value="AzlC"/>
    <property type="match status" value="1"/>
</dbReference>
<comment type="similarity">
    <text evidence="2">Belongs to the AzlC family.</text>
</comment>
<gene>
    <name evidence="9" type="ORF">FYJ59_03405</name>
</gene>
<dbReference type="PANTHER" id="PTHR34979">
    <property type="entry name" value="INNER MEMBRANE PROTEIN YGAZ"/>
    <property type="match status" value="1"/>
</dbReference>
<keyword evidence="3" id="KW-0813">Transport</keyword>
<evidence type="ECO:0000256" key="8">
    <source>
        <dbReference type="SAM" id="Phobius"/>
    </source>
</evidence>
<dbReference type="EMBL" id="VUMU01000003">
    <property type="protein sequence ID" value="MST57294.1"/>
    <property type="molecule type" value="Genomic_DNA"/>
</dbReference>
<sequence>MENKIKELRYAIVQSVPVMLGYLFLGFAFGLMLNDAGYGFWWAFFISLFVYAGSMQFVLVTLLTAGASLWYTLIMTLFVNGRHMFYGLSFVEKFKKMGVTYPYMIFSLTDETFSLLCDLKVPEGMREERVSFYISLLDHCYWLLGSCVGAVAGSVLPINTTGIDFSMTALFTVIVVNQWMDTKEHKPAIIGGVVGVLCLILLGAGVFLLPALTITAIILLGVKKKCYIPSES</sequence>
<keyword evidence="5 8" id="KW-0812">Transmembrane</keyword>
<feature type="transmembrane region" description="Helical" evidence="8">
    <location>
        <begin position="189"/>
        <end position="222"/>
    </location>
</feature>
<feature type="transmembrane region" description="Helical" evidence="8">
    <location>
        <begin position="140"/>
        <end position="158"/>
    </location>
</feature>
<evidence type="ECO:0000256" key="5">
    <source>
        <dbReference type="ARBA" id="ARBA00022692"/>
    </source>
</evidence>
<comment type="subcellular location">
    <subcellularLocation>
        <location evidence="1">Cell membrane</location>
        <topology evidence="1">Multi-pass membrane protein</topology>
    </subcellularLocation>
</comment>
<dbReference type="GO" id="GO:1903785">
    <property type="term" value="P:L-valine transmembrane transport"/>
    <property type="evidence" value="ECO:0007669"/>
    <property type="project" value="TreeGrafter"/>
</dbReference>
<keyword evidence="7 8" id="KW-0472">Membrane</keyword>
<proteinExistence type="inferred from homology"/>
<dbReference type="AlphaFoldDB" id="A0A6L5YG90"/>
<evidence type="ECO:0000256" key="1">
    <source>
        <dbReference type="ARBA" id="ARBA00004651"/>
    </source>
</evidence>
<feature type="transmembrane region" description="Helical" evidence="8">
    <location>
        <begin position="12"/>
        <end position="33"/>
    </location>
</feature>
<dbReference type="PANTHER" id="PTHR34979:SF1">
    <property type="entry name" value="INNER MEMBRANE PROTEIN YGAZ"/>
    <property type="match status" value="1"/>
</dbReference>
<evidence type="ECO:0000313" key="9">
    <source>
        <dbReference type="EMBL" id="MST57294.1"/>
    </source>
</evidence>
<dbReference type="RefSeq" id="WP_154495274.1">
    <property type="nucleotide sequence ID" value="NZ_VUMU01000003.1"/>
</dbReference>
<keyword evidence="10" id="KW-1185">Reference proteome</keyword>
<accession>A0A6L5YG90</accession>
<keyword evidence="4" id="KW-1003">Cell membrane</keyword>
<evidence type="ECO:0000256" key="3">
    <source>
        <dbReference type="ARBA" id="ARBA00022448"/>
    </source>
</evidence>
<protein>
    <submittedName>
        <fullName evidence="9">Branched-chain amino acid ABC transporter permease</fullName>
    </submittedName>
</protein>
<keyword evidence="6 8" id="KW-1133">Transmembrane helix</keyword>
<evidence type="ECO:0000313" key="10">
    <source>
        <dbReference type="Proteomes" id="UP000476055"/>
    </source>
</evidence>
<evidence type="ECO:0000256" key="4">
    <source>
        <dbReference type="ARBA" id="ARBA00022475"/>
    </source>
</evidence>
<name>A0A6L5YG90_9FIRM</name>
<dbReference type="InterPro" id="IPR011606">
    <property type="entry name" value="Brnchd-chn_aa_trnsp_permease"/>
</dbReference>
<dbReference type="GO" id="GO:0005886">
    <property type="term" value="C:plasma membrane"/>
    <property type="evidence" value="ECO:0007669"/>
    <property type="project" value="UniProtKB-SubCell"/>
</dbReference>
<organism evidence="9 10">
    <name type="scientific">Waltera intestinalis</name>
    <dbReference type="NCBI Taxonomy" id="2606635"/>
    <lineage>
        <taxon>Bacteria</taxon>
        <taxon>Bacillati</taxon>
        <taxon>Bacillota</taxon>
        <taxon>Clostridia</taxon>
        <taxon>Lachnospirales</taxon>
        <taxon>Lachnospiraceae</taxon>
        <taxon>Waltera</taxon>
    </lineage>
</organism>
<reference evidence="9 10" key="1">
    <citation type="submission" date="2019-08" db="EMBL/GenBank/DDBJ databases">
        <title>In-depth cultivation of the pig gut microbiome towards novel bacterial diversity and tailored functional studies.</title>
        <authorList>
            <person name="Wylensek D."/>
            <person name="Hitch T.C.A."/>
            <person name="Clavel T."/>
        </authorList>
    </citation>
    <scope>NUCLEOTIDE SEQUENCE [LARGE SCALE GENOMIC DNA]</scope>
    <source>
        <strain evidence="9 10">WCA3-601-WT-6H</strain>
    </source>
</reference>
<dbReference type="Proteomes" id="UP000476055">
    <property type="component" value="Unassembled WGS sequence"/>
</dbReference>